<dbReference type="AlphaFoldDB" id="F2JKK2"/>
<proteinExistence type="predicted"/>
<accession>F2JKK2</accession>
<dbReference type="STRING" id="642492.Clole_0419"/>
<sequence>MYIDILNHEISKDKLDIKITSEIIGSTTGTKGLNLQYCKDDISTNIKILLEEDLKGLSIYIMIESICKDIDIEDYIMDDILYQSSKIVKIIKRRLDLEKHFMNINMDTLVTAENSINEWANDKIRQYINEICEDIQSKGSKTFNYSNELFVFGAKGKRISRLIEEMNIATVVRSNGGYLIRFLDEKIDGCNEPINIFAKKLSKIGVPSLSIPLITLDNYWQ</sequence>
<dbReference type="HOGENOM" id="CLU_1248792_0_0_9"/>
<dbReference type="Proteomes" id="UP000008467">
    <property type="component" value="Chromosome"/>
</dbReference>
<dbReference type="EMBL" id="CP002582">
    <property type="protein sequence ID" value="ADZ82162.1"/>
    <property type="molecule type" value="Genomic_DNA"/>
</dbReference>
<gene>
    <name evidence="1" type="ordered locus">Clole_0419</name>
</gene>
<evidence type="ECO:0000313" key="2">
    <source>
        <dbReference type="Proteomes" id="UP000008467"/>
    </source>
</evidence>
<dbReference type="KEGG" id="cle:Clole_0419"/>
<organism evidence="1 2">
    <name type="scientific">Cellulosilyticum lentocellum (strain ATCC 49066 / DSM 5427 / NCIMB 11756 / RHM5)</name>
    <name type="common">Clostridium lentocellum</name>
    <dbReference type="NCBI Taxonomy" id="642492"/>
    <lineage>
        <taxon>Bacteria</taxon>
        <taxon>Bacillati</taxon>
        <taxon>Bacillota</taxon>
        <taxon>Clostridia</taxon>
        <taxon>Lachnospirales</taxon>
        <taxon>Cellulosilyticaceae</taxon>
        <taxon>Cellulosilyticum</taxon>
    </lineage>
</organism>
<dbReference type="RefSeq" id="WP_013655463.1">
    <property type="nucleotide sequence ID" value="NC_015275.1"/>
</dbReference>
<name>F2JKK2_CELLD</name>
<protein>
    <submittedName>
        <fullName evidence="1">Uncharacterized protein</fullName>
    </submittedName>
</protein>
<keyword evidence="2" id="KW-1185">Reference proteome</keyword>
<reference evidence="1 2" key="1">
    <citation type="journal article" date="2011" name="J. Bacteriol.">
        <title>Complete genome sequence of the cellulose-degrading bacterium Cellulosilyticum lentocellum.</title>
        <authorList>
            <consortium name="US DOE Joint Genome Institute"/>
            <person name="Miller D.A."/>
            <person name="Suen G."/>
            <person name="Bruce D."/>
            <person name="Copeland A."/>
            <person name="Cheng J.F."/>
            <person name="Detter C."/>
            <person name="Goodwin L.A."/>
            <person name="Han C.S."/>
            <person name="Hauser L.J."/>
            <person name="Land M.L."/>
            <person name="Lapidus A."/>
            <person name="Lucas S."/>
            <person name="Meincke L."/>
            <person name="Pitluck S."/>
            <person name="Tapia R."/>
            <person name="Teshima H."/>
            <person name="Woyke T."/>
            <person name="Fox B.G."/>
            <person name="Angert E.R."/>
            <person name="Currie C.R."/>
        </authorList>
    </citation>
    <scope>NUCLEOTIDE SEQUENCE [LARGE SCALE GENOMIC DNA]</scope>
    <source>
        <strain evidence="2">ATCC 49066 / DSM 5427 / NCIMB 11756 / RHM5</strain>
    </source>
</reference>
<evidence type="ECO:0000313" key="1">
    <source>
        <dbReference type="EMBL" id="ADZ82162.1"/>
    </source>
</evidence>